<reference evidence="3 4" key="1">
    <citation type="submission" date="2020-02" db="EMBL/GenBank/DDBJ databases">
        <title>Full genome sequence of Nocardioides sp. R-3366.</title>
        <authorList>
            <person name="Im W.-T."/>
        </authorList>
    </citation>
    <scope>NUCLEOTIDE SEQUENCE [LARGE SCALE GENOMIC DNA]</scope>
    <source>
        <strain evidence="3 4">R-3366</strain>
    </source>
</reference>
<dbReference type="InterPro" id="IPR002347">
    <property type="entry name" value="SDR_fam"/>
</dbReference>
<dbReference type="Pfam" id="PF13561">
    <property type="entry name" value="adh_short_C2"/>
    <property type="match status" value="1"/>
</dbReference>
<evidence type="ECO:0000313" key="4">
    <source>
        <dbReference type="Proteomes" id="UP000502996"/>
    </source>
</evidence>
<sequence length="238" mass="24542">MPGLDSLRDKVAVVTGAAKGQGAAEVELLHSLGATVVAADVLPTQHLVDRLGPGVVSHALDVADASSWADLAARLDAEHGRVDVLVNNAGVFEAKPLEEWSPADTRRVLDVNLVGAILGIQVLVPLMPEGSSIVNISSTAGLRGYGAALPYSASKFGLRGVSRSAAQALARRGIRVNCVCPGSVDTDMHDPTRLDPARIPIPRPGRPLEVATVVAFLASDASSYCTGADFVVDGGLNA</sequence>
<keyword evidence="4" id="KW-1185">Reference proteome</keyword>
<dbReference type="Gene3D" id="3.40.50.720">
    <property type="entry name" value="NAD(P)-binding Rossmann-like Domain"/>
    <property type="match status" value="1"/>
</dbReference>
<gene>
    <name evidence="3" type="ORF">G5V58_21995</name>
</gene>
<organism evidence="3 4">
    <name type="scientific">Nocardioides anomalus</name>
    <dbReference type="NCBI Taxonomy" id="2712223"/>
    <lineage>
        <taxon>Bacteria</taxon>
        <taxon>Bacillati</taxon>
        <taxon>Actinomycetota</taxon>
        <taxon>Actinomycetes</taxon>
        <taxon>Propionibacteriales</taxon>
        <taxon>Nocardioidaceae</taxon>
        <taxon>Nocardioides</taxon>
    </lineage>
</organism>
<dbReference type="PRINTS" id="PR00080">
    <property type="entry name" value="SDRFAMILY"/>
</dbReference>
<name>A0A6G6WLZ3_9ACTN</name>
<dbReference type="EMBL" id="CP049257">
    <property type="protein sequence ID" value="QIG46163.1"/>
    <property type="molecule type" value="Genomic_DNA"/>
</dbReference>
<evidence type="ECO:0000256" key="1">
    <source>
        <dbReference type="ARBA" id="ARBA00006484"/>
    </source>
</evidence>
<evidence type="ECO:0000313" key="3">
    <source>
        <dbReference type="EMBL" id="QIG46163.1"/>
    </source>
</evidence>
<dbReference type="GO" id="GO:0016616">
    <property type="term" value="F:oxidoreductase activity, acting on the CH-OH group of donors, NAD or NADP as acceptor"/>
    <property type="evidence" value="ECO:0007669"/>
    <property type="project" value="TreeGrafter"/>
</dbReference>
<dbReference type="PRINTS" id="PR00081">
    <property type="entry name" value="GDHRDH"/>
</dbReference>
<dbReference type="CDD" id="cd05233">
    <property type="entry name" value="SDR_c"/>
    <property type="match status" value="1"/>
</dbReference>
<keyword evidence="2" id="KW-0560">Oxidoreductase</keyword>
<dbReference type="PROSITE" id="PS00061">
    <property type="entry name" value="ADH_SHORT"/>
    <property type="match status" value="1"/>
</dbReference>
<dbReference type="Proteomes" id="UP000502996">
    <property type="component" value="Chromosome"/>
</dbReference>
<dbReference type="FunFam" id="3.40.50.720:FF:000084">
    <property type="entry name" value="Short-chain dehydrogenase reductase"/>
    <property type="match status" value="1"/>
</dbReference>
<comment type="similarity">
    <text evidence="1">Belongs to the short-chain dehydrogenases/reductases (SDR) family.</text>
</comment>
<dbReference type="PANTHER" id="PTHR42760:SF133">
    <property type="entry name" value="3-OXOACYL-[ACYL-CARRIER-PROTEIN] REDUCTASE"/>
    <property type="match status" value="1"/>
</dbReference>
<dbReference type="PANTHER" id="PTHR42760">
    <property type="entry name" value="SHORT-CHAIN DEHYDROGENASES/REDUCTASES FAMILY MEMBER"/>
    <property type="match status" value="1"/>
</dbReference>
<proteinExistence type="inferred from homology"/>
<accession>A0A6G6WLZ3</accession>
<dbReference type="KEGG" id="nano:G5V58_21995"/>
<dbReference type="InterPro" id="IPR020904">
    <property type="entry name" value="Sc_DH/Rdtase_CS"/>
</dbReference>
<protein>
    <submittedName>
        <fullName evidence="3">SDR family oxidoreductase</fullName>
    </submittedName>
</protein>
<evidence type="ECO:0000256" key="2">
    <source>
        <dbReference type="ARBA" id="ARBA00023002"/>
    </source>
</evidence>
<dbReference type="InterPro" id="IPR036291">
    <property type="entry name" value="NAD(P)-bd_dom_sf"/>
</dbReference>
<dbReference type="SUPFAM" id="SSF51735">
    <property type="entry name" value="NAD(P)-binding Rossmann-fold domains"/>
    <property type="match status" value="1"/>
</dbReference>
<dbReference type="AlphaFoldDB" id="A0A6G6WLZ3"/>